<keyword evidence="1" id="KW-1133">Transmembrane helix</keyword>
<dbReference type="HOGENOM" id="CLU_133686_0_0_11"/>
<dbReference type="RefSeq" id="WP_015650916.1">
    <property type="nucleotide sequence ID" value="NC_020506.1"/>
</dbReference>
<feature type="transmembrane region" description="Helical" evidence="1">
    <location>
        <begin position="50"/>
        <end position="71"/>
    </location>
</feature>
<keyword evidence="1" id="KW-0812">Transmembrane</keyword>
<organism evidence="2 3">
    <name type="scientific">Corynebacterium callunae DSM 20147</name>
    <dbReference type="NCBI Taxonomy" id="1121353"/>
    <lineage>
        <taxon>Bacteria</taxon>
        <taxon>Bacillati</taxon>
        <taxon>Actinomycetota</taxon>
        <taxon>Actinomycetes</taxon>
        <taxon>Mycobacteriales</taxon>
        <taxon>Corynebacteriaceae</taxon>
        <taxon>Corynebacterium</taxon>
    </lineage>
</organism>
<sequence length="137" mass="15117">MSAKDGVRNQSFIHRNVGIGEKIGGIFWLSLGALISVLLEVIYLGTRVNLPGGTSIAVPYTIVIAFLFNMVLTRTSMLWTRHWLAVFIPLFSWIVGFFALLMWNAVVGDQIVPSNIRTVLLLFAALAGGIWPMVKAK</sequence>
<evidence type="ECO:0000313" key="3">
    <source>
        <dbReference type="Proteomes" id="UP000011760"/>
    </source>
</evidence>
<dbReference type="PATRIC" id="fig|1121353.3.peg.1062"/>
<dbReference type="KEGG" id="ccn:H924_05185"/>
<protein>
    <submittedName>
        <fullName evidence="2">Uncharacterized protein</fullName>
    </submittedName>
</protein>
<dbReference type="Proteomes" id="UP000011760">
    <property type="component" value="Chromosome"/>
</dbReference>
<reference evidence="2 3" key="1">
    <citation type="submission" date="2013-02" db="EMBL/GenBank/DDBJ databases">
        <title>The complete genome sequence of Corynebacterium callunae DSM 20147.</title>
        <authorList>
            <person name="Ruckert C."/>
            <person name="Albersmeier A."/>
            <person name="Kalinowski J."/>
        </authorList>
    </citation>
    <scope>NUCLEOTIDE SEQUENCE [LARGE SCALE GENOMIC DNA]</scope>
    <source>
        <strain evidence="2 3">DSM 20147</strain>
    </source>
</reference>
<evidence type="ECO:0000313" key="2">
    <source>
        <dbReference type="EMBL" id="AGG66483.1"/>
    </source>
</evidence>
<keyword evidence="1" id="KW-0472">Membrane</keyword>
<gene>
    <name evidence="2" type="ORF">H924_05185</name>
</gene>
<accession>M1UYE4</accession>
<dbReference type="OrthoDB" id="4410789at2"/>
<feature type="transmembrane region" description="Helical" evidence="1">
    <location>
        <begin position="115"/>
        <end position="134"/>
    </location>
</feature>
<dbReference type="STRING" id="1121353.H924_05185"/>
<name>M1UYE4_9CORY</name>
<dbReference type="eggNOG" id="ENOG503330Y">
    <property type="taxonomic scope" value="Bacteria"/>
</dbReference>
<evidence type="ECO:0000256" key="1">
    <source>
        <dbReference type="SAM" id="Phobius"/>
    </source>
</evidence>
<dbReference type="AlphaFoldDB" id="M1UYE4"/>
<proteinExistence type="predicted"/>
<feature type="transmembrane region" description="Helical" evidence="1">
    <location>
        <begin position="83"/>
        <end position="103"/>
    </location>
</feature>
<keyword evidence="3" id="KW-1185">Reference proteome</keyword>
<dbReference type="EMBL" id="CP004354">
    <property type="protein sequence ID" value="AGG66483.1"/>
    <property type="molecule type" value="Genomic_DNA"/>
</dbReference>
<feature type="transmembrane region" description="Helical" evidence="1">
    <location>
        <begin position="25"/>
        <end position="44"/>
    </location>
</feature>